<keyword evidence="2" id="KW-1185">Reference proteome</keyword>
<accession>A0AAD5T7R0</accession>
<dbReference type="Proteomes" id="UP001211907">
    <property type="component" value="Unassembled WGS sequence"/>
</dbReference>
<evidence type="ECO:0000313" key="2">
    <source>
        <dbReference type="Proteomes" id="UP001211907"/>
    </source>
</evidence>
<reference evidence="1" key="1">
    <citation type="submission" date="2020-05" db="EMBL/GenBank/DDBJ databases">
        <title>Phylogenomic resolution of chytrid fungi.</title>
        <authorList>
            <person name="Stajich J.E."/>
            <person name="Amses K."/>
            <person name="Simmons R."/>
            <person name="Seto K."/>
            <person name="Myers J."/>
            <person name="Bonds A."/>
            <person name="Quandt C.A."/>
            <person name="Barry K."/>
            <person name="Liu P."/>
            <person name="Grigoriev I."/>
            <person name="Longcore J.E."/>
            <person name="James T.Y."/>
        </authorList>
    </citation>
    <scope>NUCLEOTIDE SEQUENCE</scope>
    <source>
        <strain evidence="1">JEL0513</strain>
    </source>
</reference>
<dbReference type="EMBL" id="JADGJH010000186">
    <property type="protein sequence ID" value="KAJ3134673.1"/>
    <property type="molecule type" value="Genomic_DNA"/>
</dbReference>
<evidence type="ECO:0000313" key="1">
    <source>
        <dbReference type="EMBL" id="KAJ3134673.1"/>
    </source>
</evidence>
<sequence length="148" mass="16885">MSSSAKHAKAKLQVGAGINSFTKKLPKGIFQLFVDLDFDINKFPEWDAGSDETLKIKDIMTQIMTQIICLNKEIVQQLFGIDNIRQIVTARMFYKFDIHYPDIIVNSARAVNLAEQFCNILQKDEVVSSYYQDKCVDHSVYTTGLQII</sequence>
<proteinExistence type="predicted"/>
<name>A0AAD5T7R0_9FUNG</name>
<comment type="caution">
    <text evidence="1">The sequence shown here is derived from an EMBL/GenBank/DDBJ whole genome shotgun (WGS) entry which is preliminary data.</text>
</comment>
<organism evidence="1 2">
    <name type="scientific">Physocladia obscura</name>
    <dbReference type="NCBI Taxonomy" id="109957"/>
    <lineage>
        <taxon>Eukaryota</taxon>
        <taxon>Fungi</taxon>
        <taxon>Fungi incertae sedis</taxon>
        <taxon>Chytridiomycota</taxon>
        <taxon>Chytridiomycota incertae sedis</taxon>
        <taxon>Chytridiomycetes</taxon>
        <taxon>Chytridiales</taxon>
        <taxon>Chytriomycetaceae</taxon>
        <taxon>Physocladia</taxon>
    </lineage>
</organism>
<dbReference type="AlphaFoldDB" id="A0AAD5T7R0"/>
<gene>
    <name evidence="1" type="ORF">HK100_003436</name>
</gene>
<protein>
    <submittedName>
        <fullName evidence="1">Uncharacterized protein</fullName>
    </submittedName>
</protein>